<dbReference type="Proteomes" id="UP001463665">
    <property type="component" value="Chromosome"/>
</dbReference>
<proteinExistence type="predicted"/>
<evidence type="ECO:0000313" key="1">
    <source>
        <dbReference type="EMBL" id="XAO75935.1"/>
    </source>
</evidence>
<reference evidence="1 2" key="1">
    <citation type="submission" date="2024-04" db="EMBL/GenBank/DDBJ databases">
        <title>Genome sequencing and assembly of rice foliar adapted Chryseobacterium endophyticum OsEnb-ALM-A6.</title>
        <authorList>
            <person name="Kumar S."/>
            <person name="Javed M."/>
            <person name="Chouhan V."/>
            <person name="Charishma K."/>
            <person name="Patel A."/>
            <person name="Kumar M."/>
            <person name="Sahu K.P."/>
            <person name="Kumar A."/>
        </authorList>
    </citation>
    <scope>NUCLEOTIDE SEQUENCE [LARGE SCALE GENOMIC DNA]</scope>
    <source>
        <strain evidence="1 2">OsEnb-ALM-A6</strain>
    </source>
</reference>
<protein>
    <submittedName>
        <fullName evidence="1">Uncharacterized protein</fullName>
    </submittedName>
</protein>
<organism evidence="1 2">
    <name type="scientific">Chryseobacterium endophyticum</name>
    <dbReference type="NCBI Taxonomy" id="1854762"/>
    <lineage>
        <taxon>Bacteria</taxon>
        <taxon>Pseudomonadati</taxon>
        <taxon>Bacteroidota</taxon>
        <taxon>Flavobacteriia</taxon>
        <taxon>Flavobacteriales</taxon>
        <taxon>Weeksellaceae</taxon>
        <taxon>Chryseobacterium group</taxon>
        <taxon>Chryseobacterium</taxon>
    </lineage>
</organism>
<name>A0AAU6WV60_9FLAO</name>
<gene>
    <name evidence="1" type="ORF">AAFP95_08905</name>
</gene>
<dbReference type="EMBL" id="CP154834">
    <property type="protein sequence ID" value="XAO75935.1"/>
    <property type="molecule type" value="Genomic_DNA"/>
</dbReference>
<evidence type="ECO:0000313" key="2">
    <source>
        <dbReference type="Proteomes" id="UP001463665"/>
    </source>
</evidence>
<dbReference type="AlphaFoldDB" id="A0AAU6WV60"/>
<accession>A0AAU6WV60</accession>
<sequence length="162" mass="17706">MGLSSCSNNDEGSDHSEDYYFRASLDNRKVDFHSVIFQGGGNDNRWEHIVIGGNEKSSPTDGSLPSPSLDFEIWKQGGDIKAGTYATPEEQGMIARYAVQTNNGTLLYNTSTANDVFTVHIEAISKDGIKGTFSGKVRSMEGNVINITEGSFNLPYDKMINP</sequence>
<dbReference type="RefSeq" id="WP_345767461.1">
    <property type="nucleotide sequence ID" value="NZ_CP154834.1"/>
</dbReference>
<keyword evidence="2" id="KW-1185">Reference proteome</keyword>